<dbReference type="EMBL" id="JAFLRJ010000219">
    <property type="protein sequence ID" value="MBO0514656.1"/>
    <property type="molecule type" value="Genomic_DNA"/>
</dbReference>
<comment type="caution">
    <text evidence="5">The sequence shown here is derived from an EMBL/GenBank/DDBJ whole genome shotgun (WGS) entry which is preliminary data.</text>
</comment>
<organism evidence="5 6">
    <name type="scientific">Streptomyces beijiangensis</name>
    <dbReference type="NCBI Taxonomy" id="163361"/>
    <lineage>
        <taxon>Bacteria</taxon>
        <taxon>Bacillati</taxon>
        <taxon>Actinomycetota</taxon>
        <taxon>Actinomycetes</taxon>
        <taxon>Kitasatosporales</taxon>
        <taxon>Streptomycetaceae</taxon>
        <taxon>Streptomyces</taxon>
    </lineage>
</organism>
<dbReference type="Proteomes" id="UP000664167">
    <property type="component" value="Unassembled WGS sequence"/>
</dbReference>
<dbReference type="Pfam" id="PF05223">
    <property type="entry name" value="MecA_N"/>
    <property type="match status" value="1"/>
</dbReference>
<dbReference type="InterPro" id="IPR007887">
    <property type="entry name" value="MecA_N"/>
</dbReference>
<dbReference type="PANTHER" id="PTHR30627:SF24">
    <property type="entry name" value="PENICILLIN-BINDING PROTEIN 4B"/>
    <property type="match status" value="1"/>
</dbReference>
<name>A0A939F8N9_9ACTN</name>
<dbReference type="GO" id="GO:0005886">
    <property type="term" value="C:plasma membrane"/>
    <property type="evidence" value="ECO:0007669"/>
    <property type="project" value="TreeGrafter"/>
</dbReference>
<sequence>MRSGAKVGIVGSVFVVVVGGIGYGAYNVWNGVTGGSSGSGSGHTTTQNAPARTGPVSGDEIKNTAKDFLAAWASGDPEKASQLTNNPVESQSTLASYKEDAAVTKMVVTPGAPVGAKVPYTVNATVSFGDVSKPWSYASALTVVRGQTTGRPLVDWQPTVVHPQLKTGQSIKTGEAAVAAIKAVDYRGRELTKEKYPSLGTILDQLRTKYGAKLGGKPGIETYITSDSPDAETAPDASLLTLTKGKPALLHTTLDADVQAAAERAVKQFPEASVAAVKPSTGEIRAVANHRTDGYNAAMLGKQAPGSTMKIVTAAMLIDNGLAGENKSILCPKNVVWQSQTFHNLDNFHIPDGTLATSFARSCNTAFIKPLGQFRDKNIPAETALSTTAKKYFGIGDTWHAGVPTSDGSVPAAQGPDQAAAMIGQGQVTMNPLNMASITATAKSGTFRQPVIVPRSLINEPIASTRSMPQNIARQLGDMLHTTATAGYGTATGAMSGVGGYKGAKTGSAEVDAQGKSNSWFTGFSDDLAAAAVVQSGGHGGTAAGPVVAAVLRAG</sequence>
<dbReference type="SUPFAM" id="SSF56601">
    <property type="entry name" value="beta-lactamase/transpeptidase-like"/>
    <property type="match status" value="1"/>
</dbReference>
<keyword evidence="2" id="KW-1133">Transmembrane helix</keyword>
<keyword evidence="6" id="KW-1185">Reference proteome</keyword>
<dbReference type="GO" id="GO:0046677">
    <property type="term" value="P:response to antibiotic"/>
    <property type="evidence" value="ECO:0007669"/>
    <property type="project" value="InterPro"/>
</dbReference>
<feature type="domain" description="NTF2-like N-terminal transpeptidase" evidence="4">
    <location>
        <begin position="62"/>
        <end position="169"/>
    </location>
</feature>
<keyword evidence="2" id="KW-0812">Transmembrane</keyword>
<keyword evidence="2" id="KW-0472">Membrane</keyword>
<protein>
    <submittedName>
        <fullName evidence="5">Penicillin-binding protein</fullName>
    </submittedName>
</protein>
<evidence type="ECO:0000313" key="5">
    <source>
        <dbReference type="EMBL" id="MBO0514656.1"/>
    </source>
</evidence>
<feature type="region of interest" description="Disordered" evidence="1">
    <location>
        <begin position="37"/>
        <end position="60"/>
    </location>
</feature>
<dbReference type="Pfam" id="PF00905">
    <property type="entry name" value="Transpeptidase"/>
    <property type="match status" value="1"/>
</dbReference>
<reference evidence="5" key="1">
    <citation type="submission" date="2021-03" db="EMBL/GenBank/DDBJ databases">
        <title>Streptomyces poriferae sp. nov., a novel marine sponge-derived Actinobacteria species with anti-MRSA activity.</title>
        <authorList>
            <person name="Sandoval-Powers M."/>
            <person name="Kralova S."/>
            <person name="Nguyen G.-S."/>
            <person name="Fawwal D."/>
            <person name="Degnes K."/>
            <person name="Klinkenberg G."/>
            <person name="Sletta H."/>
            <person name="Wentzel A."/>
            <person name="Liles M.R."/>
        </authorList>
    </citation>
    <scope>NUCLEOTIDE SEQUENCE</scope>
    <source>
        <strain evidence="5">DSM 41794</strain>
    </source>
</reference>
<dbReference type="RefSeq" id="WP_206964249.1">
    <property type="nucleotide sequence ID" value="NZ_BAAAJJ010000001.1"/>
</dbReference>
<feature type="domain" description="Penicillin-binding protein transpeptidase" evidence="3">
    <location>
        <begin position="273"/>
        <end position="552"/>
    </location>
</feature>
<evidence type="ECO:0000259" key="3">
    <source>
        <dbReference type="Pfam" id="PF00905"/>
    </source>
</evidence>
<evidence type="ECO:0000256" key="1">
    <source>
        <dbReference type="SAM" id="MobiDB-lite"/>
    </source>
</evidence>
<evidence type="ECO:0000313" key="6">
    <source>
        <dbReference type="Proteomes" id="UP000664167"/>
    </source>
</evidence>
<dbReference type="InterPro" id="IPR012338">
    <property type="entry name" value="Beta-lactam/transpept-like"/>
</dbReference>
<evidence type="ECO:0000256" key="2">
    <source>
        <dbReference type="SAM" id="Phobius"/>
    </source>
</evidence>
<proteinExistence type="predicted"/>
<dbReference type="AlphaFoldDB" id="A0A939F8N9"/>
<accession>A0A939F8N9</accession>
<evidence type="ECO:0000259" key="4">
    <source>
        <dbReference type="Pfam" id="PF05223"/>
    </source>
</evidence>
<dbReference type="InterPro" id="IPR001460">
    <property type="entry name" value="PCN-bd_Tpept"/>
</dbReference>
<dbReference type="GO" id="GO:0008658">
    <property type="term" value="F:penicillin binding"/>
    <property type="evidence" value="ECO:0007669"/>
    <property type="project" value="InterPro"/>
</dbReference>
<dbReference type="Gene3D" id="3.40.710.10">
    <property type="entry name" value="DD-peptidase/beta-lactamase superfamily"/>
    <property type="match status" value="1"/>
</dbReference>
<dbReference type="GO" id="GO:0071555">
    <property type="term" value="P:cell wall organization"/>
    <property type="evidence" value="ECO:0007669"/>
    <property type="project" value="TreeGrafter"/>
</dbReference>
<dbReference type="PANTHER" id="PTHR30627">
    <property type="entry name" value="PEPTIDOGLYCAN D,D-TRANSPEPTIDASE"/>
    <property type="match status" value="1"/>
</dbReference>
<dbReference type="GO" id="GO:0071972">
    <property type="term" value="F:peptidoglycan L,D-transpeptidase activity"/>
    <property type="evidence" value="ECO:0007669"/>
    <property type="project" value="TreeGrafter"/>
</dbReference>
<gene>
    <name evidence="5" type="ORF">J0695_23075</name>
</gene>
<feature type="transmembrane region" description="Helical" evidence="2">
    <location>
        <begin position="7"/>
        <end position="29"/>
    </location>
</feature>
<dbReference type="InterPro" id="IPR050515">
    <property type="entry name" value="Beta-lactam/transpept"/>
</dbReference>